<dbReference type="Proteomes" id="UP001596083">
    <property type="component" value="Unassembled WGS sequence"/>
</dbReference>
<dbReference type="RefSeq" id="WP_390314771.1">
    <property type="nucleotide sequence ID" value="NZ_JBHSPB010000003.1"/>
</dbReference>
<protein>
    <submittedName>
        <fullName evidence="3">Trypsin-like serine peptidase</fullName>
        <ecNumber evidence="3">3.4.21.-</ecNumber>
    </submittedName>
</protein>
<dbReference type="SUPFAM" id="SSF50494">
    <property type="entry name" value="Trypsin-like serine proteases"/>
    <property type="match status" value="1"/>
</dbReference>
<keyword evidence="3" id="KW-0378">Hydrolase</keyword>
<reference evidence="4" key="1">
    <citation type="journal article" date="2019" name="Int. J. Syst. Evol. Microbiol.">
        <title>The Global Catalogue of Microorganisms (GCM) 10K type strain sequencing project: providing services to taxonomists for standard genome sequencing and annotation.</title>
        <authorList>
            <consortium name="The Broad Institute Genomics Platform"/>
            <consortium name="The Broad Institute Genome Sequencing Center for Infectious Disease"/>
            <person name="Wu L."/>
            <person name="Ma J."/>
        </authorList>
    </citation>
    <scope>NUCLEOTIDE SEQUENCE [LARGE SCALE GENOMIC DNA]</scope>
    <source>
        <strain evidence="4">CGMCC 4.7304</strain>
    </source>
</reference>
<dbReference type="Gene3D" id="2.40.10.10">
    <property type="entry name" value="Trypsin-like serine proteases"/>
    <property type="match status" value="2"/>
</dbReference>
<keyword evidence="1" id="KW-0732">Signal</keyword>
<evidence type="ECO:0000313" key="3">
    <source>
        <dbReference type="EMBL" id="MFC5719663.1"/>
    </source>
</evidence>
<keyword evidence="4" id="KW-1185">Reference proteome</keyword>
<dbReference type="Pfam" id="PF13365">
    <property type="entry name" value="Trypsin_2"/>
    <property type="match status" value="1"/>
</dbReference>
<dbReference type="PROSITE" id="PS00134">
    <property type="entry name" value="TRYPSIN_HIS"/>
    <property type="match status" value="1"/>
</dbReference>
<accession>A0ABW0YW44</accession>
<feature type="region of interest" description="Disordered" evidence="2">
    <location>
        <begin position="245"/>
        <end position="267"/>
    </location>
</feature>
<evidence type="ECO:0000256" key="2">
    <source>
        <dbReference type="SAM" id="MobiDB-lite"/>
    </source>
</evidence>
<dbReference type="InterPro" id="IPR043504">
    <property type="entry name" value="Peptidase_S1_PA_chymotrypsin"/>
</dbReference>
<evidence type="ECO:0000313" key="4">
    <source>
        <dbReference type="Proteomes" id="UP001596083"/>
    </source>
</evidence>
<feature type="compositionally biased region" description="Polar residues" evidence="2">
    <location>
        <begin position="256"/>
        <end position="265"/>
    </location>
</feature>
<name>A0ABW0YW44_9ACTN</name>
<comment type="caution">
    <text evidence="3">The sequence shown here is derived from an EMBL/GenBank/DDBJ whole genome shotgun (WGS) entry which is preliminary data.</text>
</comment>
<proteinExistence type="predicted"/>
<dbReference type="EC" id="3.4.21.-" evidence="3"/>
<dbReference type="InterPro" id="IPR050966">
    <property type="entry name" value="Glutamyl_endopeptidase"/>
</dbReference>
<sequence>MRLKVPGSTAATYSAAVAAVLALAAVGFVVATGGLPGKGPVADGDGSGHYTEPADRADESARALRGTLTTPPPSPRAHTLPGGAPPAVSGPDGARTEVTAVDPLPASVPLQARETSPSPAVGPLFYTGQGEPGHSCTASVVHSPRGDLLITAAHCVYQDGFRTDIAFAPGYHDGQAPYGVWVPTAIDVDPSWTADRDEDHDVAFLRVRRADEDPQGTTRTPVEHVTGAQRLAFHPQAHRPARVLGYPSDSERPVDCQNTTDTSGPAQLRFDCRDMPNGTSGSPVLTDVDPATGLGTVNGVIGGRDEGGDDETSYSSYFGDDIEALYRRAVS</sequence>
<dbReference type="PANTHER" id="PTHR15462">
    <property type="entry name" value="SERINE PROTEASE"/>
    <property type="match status" value="1"/>
</dbReference>
<evidence type="ECO:0000256" key="1">
    <source>
        <dbReference type="ARBA" id="ARBA00022729"/>
    </source>
</evidence>
<dbReference type="InterPro" id="IPR009003">
    <property type="entry name" value="Peptidase_S1_PA"/>
</dbReference>
<dbReference type="InterPro" id="IPR018114">
    <property type="entry name" value="TRYPSIN_HIS"/>
</dbReference>
<feature type="compositionally biased region" description="Basic and acidic residues" evidence="2">
    <location>
        <begin position="52"/>
        <end position="62"/>
    </location>
</feature>
<organism evidence="3 4">
    <name type="scientific">Streptomyces gamaensis</name>
    <dbReference type="NCBI Taxonomy" id="1763542"/>
    <lineage>
        <taxon>Bacteria</taxon>
        <taxon>Bacillati</taxon>
        <taxon>Actinomycetota</taxon>
        <taxon>Actinomycetes</taxon>
        <taxon>Kitasatosporales</taxon>
        <taxon>Streptomycetaceae</taxon>
        <taxon>Streptomyces</taxon>
    </lineage>
</organism>
<gene>
    <name evidence="3" type="ORF">ACFP1Z_05650</name>
</gene>
<dbReference type="GO" id="GO:0016787">
    <property type="term" value="F:hydrolase activity"/>
    <property type="evidence" value="ECO:0007669"/>
    <property type="project" value="UniProtKB-KW"/>
</dbReference>
<feature type="region of interest" description="Disordered" evidence="2">
    <location>
        <begin position="37"/>
        <end position="97"/>
    </location>
</feature>
<dbReference type="EMBL" id="JBHSPB010000003">
    <property type="protein sequence ID" value="MFC5719663.1"/>
    <property type="molecule type" value="Genomic_DNA"/>
</dbReference>